<comment type="caution">
    <text evidence="1">The sequence shown here is derived from an EMBL/GenBank/DDBJ whole genome shotgun (WGS) entry which is preliminary data.</text>
</comment>
<dbReference type="RefSeq" id="WP_182218826.1">
    <property type="nucleotide sequence ID" value="NZ_JACEZS010000011.1"/>
</dbReference>
<reference evidence="1 2" key="1">
    <citation type="submission" date="2020-07" db="EMBL/GenBank/DDBJ databases">
        <title>Novel species isolated from subtropical streams in China.</title>
        <authorList>
            <person name="Lu H."/>
        </authorList>
    </citation>
    <scope>NUCLEOTIDE SEQUENCE [LARGE SCALE GENOMIC DNA]</scope>
    <source>
        <strain evidence="1 2">FT3S</strain>
    </source>
</reference>
<protein>
    <submittedName>
        <fullName evidence="1">Uncharacterized protein</fullName>
    </submittedName>
</protein>
<dbReference type="Proteomes" id="UP000566711">
    <property type="component" value="Unassembled WGS sequence"/>
</dbReference>
<sequence>MHIRANLNPIFSICGGIVAASRGFFFHAFASTPFQSRKVHENLVGAQQARKDFASFFNRIGAAIRARLPIRSGRASRPCTRGPLWRSRSLARGRVTQLADFKLTLMPIGFLRFRLHRFQLTARAVALQLRAKLLLHTVFKFVAIMRHSARLGKDNAAAVRASARVDDHATGLPRIEFVSTHAIAGALSQHRKMSRT</sequence>
<gene>
    <name evidence="1" type="ORF">H3H36_14670</name>
</gene>
<keyword evidence="2" id="KW-1185">Reference proteome</keyword>
<accession>A0A7W2EIN3</accession>
<dbReference type="AlphaFoldDB" id="A0A7W2EIN3"/>
<organism evidence="1 2">
    <name type="scientific">Rugamonas fusca</name>
    <dbReference type="NCBI Taxonomy" id="2758568"/>
    <lineage>
        <taxon>Bacteria</taxon>
        <taxon>Pseudomonadati</taxon>
        <taxon>Pseudomonadota</taxon>
        <taxon>Betaproteobacteria</taxon>
        <taxon>Burkholderiales</taxon>
        <taxon>Oxalobacteraceae</taxon>
        <taxon>Telluria group</taxon>
        <taxon>Rugamonas</taxon>
    </lineage>
</organism>
<name>A0A7W2EIN3_9BURK</name>
<proteinExistence type="predicted"/>
<evidence type="ECO:0000313" key="1">
    <source>
        <dbReference type="EMBL" id="MBA5606598.1"/>
    </source>
</evidence>
<dbReference type="EMBL" id="JACEZS010000011">
    <property type="protein sequence ID" value="MBA5606598.1"/>
    <property type="molecule type" value="Genomic_DNA"/>
</dbReference>
<evidence type="ECO:0000313" key="2">
    <source>
        <dbReference type="Proteomes" id="UP000566711"/>
    </source>
</evidence>